<comment type="caution">
    <text evidence="1">The sequence shown here is derived from an EMBL/GenBank/DDBJ whole genome shotgun (WGS) entry which is preliminary data.</text>
</comment>
<dbReference type="EMBL" id="JACIDW010000003">
    <property type="protein sequence ID" value="MBB3964126.1"/>
    <property type="molecule type" value="Genomic_DNA"/>
</dbReference>
<protein>
    <submittedName>
        <fullName evidence="1">Uncharacterized protein</fullName>
    </submittedName>
</protein>
<accession>A0A7W6CPM6</accession>
<gene>
    <name evidence="1" type="ORF">GGQ67_001765</name>
</gene>
<organism evidence="1 2">
    <name type="scientific">Rhizobium metallidurans</name>
    <dbReference type="NCBI Taxonomy" id="1265931"/>
    <lineage>
        <taxon>Bacteria</taxon>
        <taxon>Pseudomonadati</taxon>
        <taxon>Pseudomonadota</taxon>
        <taxon>Alphaproteobacteria</taxon>
        <taxon>Hyphomicrobiales</taxon>
        <taxon>Rhizobiaceae</taxon>
        <taxon>Rhizobium/Agrobacterium group</taxon>
        <taxon>Rhizobium</taxon>
    </lineage>
</organism>
<reference evidence="1 2" key="1">
    <citation type="submission" date="2020-08" db="EMBL/GenBank/DDBJ databases">
        <title>Genomic Encyclopedia of Type Strains, Phase IV (KMG-IV): sequencing the most valuable type-strain genomes for metagenomic binning, comparative biology and taxonomic classification.</title>
        <authorList>
            <person name="Goeker M."/>
        </authorList>
    </citation>
    <scope>NUCLEOTIDE SEQUENCE [LARGE SCALE GENOMIC DNA]</scope>
    <source>
        <strain evidence="1 2">DSM 26575</strain>
    </source>
</reference>
<evidence type="ECO:0000313" key="1">
    <source>
        <dbReference type="EMBL" id="MBB3964126.1"/>
    </source>
</evidence>
<evidence type="ECO:0000313" key="2">
    <source>
        <dbReference type="Proteomes" id="UP000582090"/>
    </source>
</evidence>
<dbReference type="RefSeq" id="WP_183899763.1">
    <property type="nucleotide sequence ID" value="NZ_JACIDW010000003.1"/>
</dbReference>
<name>A0A7W6CPM6_9HYPH</name>
<proteinExistence type="predicted"/>
<dbReference type="Proteomes" id="UP000582090">
    <property type="component" value="Unassembled WGS sequence"/>
</dbReference>
<sequence>MRLRQPGTAMPRDADHAVGDIGNGYAAGILWHWIFLLDLVTAGSPQCFKIA</sequence>
<dbReference type="AlphaFoldDB" id="A0A7W6CPM6"/>
<keyword evidence="2" id="KW-1185">Reference proteome</keyword>